<dbReference type="Gene3D" id="1.10.630.10">
    <property type="entry name" value="Cytochrome P450"/>
    <property type="match status" value="1"/>
</dbReference>
<evidence type="ECO:0008006" key="3">
    <source>
        <dbReference type="Google" id="ProtNLM"/>
    </source>
</evidence>
<proteinExistence type="predicted"/>
<protein>
    <recommendedName>
        <fullName evidence="3">Cytochrome P450</fullName>
    </recommendedName>
</protein>
<accession>A0AAT9HM66</accession>
<dbReference type="GO" id="GO:0005506">
    <property type="term" value="F:iron ion binding"/>
    <property type="evidence" value="ECO:0007669"/>
    <property type="project" value="InterPro"/>
</dbReference>
<dbReference type="EMBL" id="AP035768">
    <property type="protein sequence ID" value="BFO18507.1"/>
    <property type="molecule type" value="Genomic_DNA"/>
</dbReference>
<name>A0AAT9HM66_9ACTN</name>
<sequence>MTATPDAVPLYGPEHAADPRHSFELLRAQGPVGRAEIDPGLVVWVITDYRAALDLLQDSANWTKDTRGWDTTVPADSPVREPCSGGPACSSPTERNTRICGRSSPTVSPCSILSICVR</sequence>
<gene>
    <name evidence="2" type="ORF">SHKM778_48950</name>
</gene>
<reference evidence="2" key="2">
    <citation type="submission" date="2024-07" db="EMBL/GenBank/DDBJ databases">
        <title>Streptomyces haneummycinica sp. nov., a new antibiotic-producing actinobacterium isolated from marine sediment.</title>
        <authorList>
            <person name="Uemura M."/>
            <person name="Hamada M."/>
            <person name="Hirano S."/>
            <person name="Kobayashi K."/>
            <person name="Ohshiro T."/>
            <person name="Kobayashi T."/>
            <person name="Terahara T."/>
        </authorList>
    </citation>
    <scope>NUCLEOTIDE SEQUENCE</scope>
    <source>
        <strain evidence="2">KM77-8</strain>
    </source>
</reference>
<reference evidence="2" key="1">
    <citation type="submission" date="2024-06" db="EMBL/GenBank/DDBJ databases">
        <authorList>
            <consortium name="consrtm"/>
            <person name="Uemura M."/>
            <person name="Terahara T."/>
        </authorList>
    </citation>
    <scope>NUCLEOTIDE SEQUENCE</scope>
    <source>
        <strain evidence="2">KM77-8</strain>
    </source>
</reference>
<evidence type="ECO:0000313" key="2">
    <source>
        <dbReference type="EMBL" id="BFO18507.1"/>
    </source>
</evidence>
<feature type="region of interest" description="Disordered" evidence="1">
    <location>
        <begin position="65"/>
        <end position="96"/>
    </location>
</feature>
<organism evidence="2">
    <name type="scientific">Streptomyces haneummycinicus</name>
    <dbReference type="NCBI Taxonomy" id="3074435"/>
    <lineage>
        <taxon>Bacteria</taxon>
        <taxon>Bacillati</taxon>
        <taxon>Actinomycetota</taxon>
        <taxon>Actinomycetes</taxon>
        <taxon>Kitasatosporales</taxon>
        <taxon>Streptomycetaceae</taxon>
        <taxon>Streptomyces</taxon>
    </lineage>
</organism>
<evidence type="ECO:0000256" key="1">
    <source>
        <dbReference type="SAM" id="MobiDB-lite"/>
    </source>
</evidence>
<dbReference type="GO" id="GO:0004497">
    <property type="term" value="F:monooxygenase activity"/>
    <property type="evidence" value="ECO:0007669"/>
    <property type="project" value="InterPro"/>
</dbReference>
<dbReference type="GO" id="GO:0020037">
    <property type="term" value="F:heme binding"/>
    <property type="evidence" value="ECO:0007669"/>
    <property type="project" value="InterPro"/>
</dbReference>
<dbReference type="AlphaFoldDB" id="A0AAT9HM66"/>
<dbReference type="GO" id="GO:0016705">
    <property type="term" value="F:oxidoreductase activity, acting on paired donors, with incorporation or reduction of molecular oxygen"/>
    <property type="evidence" value="ECO:0007669"/>
    <property type="project" value="InterPro"/>
</dbReference>
<dbReference type="InterPro" id="IPR036396">
    <property type="entry name" value="Cyt_P450_sf"/>
</dbReference>